<proteinExistence type="predicted"/>
<keyword evidence="3" id="KW-0614">Plasmid</keyword>
<dbReference type="CDD" id="cd00093">
    <property type="entry name" value="HTH_XRE"/>
    <property type="match status" value="1"/>
</dbReference>
<dbReference type="EMBL" id="MG205643">
    <property type="protein sequence ID" value="AUO31810.1"/>
    <property type="molecule type" value="Genomic_DNA"/>
</dbReference>
<dbReference type="RefSeq" id="WP_172692193.1">
    <property type="nucleotide sequence ID" value="NZ_MG205643.1"/>
</dbReference>
<dbReference type="SUPFAM" id="SSF47413">
    <property type="entry name" value="lambda repressor-like DNA-binding domains"/>
    <property type="match status" value="1"/>
</dbReference>
<organism evidence="3">
    <name type="scientific">Paraclostridium sordellii</name>
    <name type="common">Clostridium sordellii</name>
    <dbReference type="NCBI Taxonomy" id="1505"/>
    <lineage>
        <taxon>Bacteria</taxon>
        <taxon>Bacillati</taxon>
        <taxon>Bacillota</taxon>
        <taxon>Clostridia</taxon>
        <taxon>Peptostreptococcales</taxon>
        <taxon>Peptostreptococcaceae</taxon>
        <taxon>Paraclostridium</taxon>
    </lineage>
</organism>
<sequence>MDIFDHILSSREVMEKKKYLKENIKYLRNKNKLSYDKFATYVKISRFAIVNIEKGLTEDPSIVTIIAIAKAFDITVGDLLYKDLKGGE</sequence>
<geneLocation type="plasmid" evidence="3">
    <name>pCS1-5</name>
</geneLocation>
<dbReference type="PANTHER" id="PTHR46558">
    <property type="entry name" value="TRACRIPTIONAL REGULATORY PROTEIN-RELATED-RELATED"/>
    <property type="match status" value="1"/>
</dbReference>
<dbReference type="Pfam" id="PF01381">
    <property type="entry name" value="HTH_3"/>
    <property type="match status" value="1"/>
</dbReference>
<dbReference type="GO" id="GO:0003677">
    <property type="term" value="F:DNA binding"/>
    <property type="evidence" value="ECO:0007669"/>
    <property type="project" value="UniProtKB-KW"/>
</dbReference>
<dbReference type="InterPro" id="IPR001387">
    <property type="entry name" value="Cro/C1-type_HTH"/>
</dbReference>
<evidence type="ECO:0000313" key="3">
    <source>
        <dbReference type="EMBL" id="AUO31810.1"/>
    </source>
</evidence>
<accession>A0A2I6SWA9</accession>
<dbReference type="PANTHER" id="PTHR46558:SF4">
    <property type="entry name" value="DNA-BIDING PHAGE PROTEIN"/>
    <property type="match status" value="1"/>
</dbReference>
<evidence type="ECO:0000259" key="2">
    <source>
        <dbReference type="PROSITE" id="PS50943"/>
    </source>
</evidence>
<reference evidence="3" key="1">
    <citation type="submission" date="2017-10" db="EMBL/GenBank/DDBJ databases">
        <title>Conjugative transfer of the toxin plasmid of Clostridium sordellii.</title>
        <authorList>
            <person name="Vidor C.J."/>
            <person name="Awad M."/>
            <person name="Lyras D."/>
        </authorList>
    </citation>
    <scope>NUCLEOTIDE SEQUENCE</scope>
    <source>
        <strain evidence="3">S0804018</strain>
        <plasmid evidence="3">pCS1-5</plasmid>
    </source>
</reference>
<name>A0A2I6SWA9_PARSO</name>
<keyword evidence="1" id="KW-0238">DNA-binding</keyword>
<dbReference type="InterPro" id="IPR010982">
    <property type="entry name" value="Lambda_DNA-bd_dom_sf"/>
</dbReference>
<dbReference type="AlphaFoldDB" id="A0A2I6SWA9"/>
<dbReference type="Gene3D" id="1.10.260.40">
    <property type="entry name" value="lambda repressor-like DNA-binding domains"/>
    <property type="match status" value="1"/>
</dbReference>
<evidence type="ECO:0000256" key="1">
    <source>
        <dbReference type="ARBA" id="ARBA00023125"/>
    </source>
</evidence>
<feature type="domain" description="HTH cro/C1-type" evidence="2">
    <location>
        <begin position="24"/>
        <end position="79"/>
    </location>
</feature>
<dbReference type="PROSITE" id="PS50943">
    <property type="entry name" value="HTH_CROC1"/>
    <property type="match status" value="1"/>
</dbReference>
<protein>
    <recommendedName>
        <fullName evidence="2">HTH cro/C1-type domain-containing protein</fullName>
    </recommendedName>
</protein>
<dbReference type="SMART" id="SM00530">
    <property type="entry name" value="HTH_XRE"/>
    <property type="match status" value="1"/>
</dbReference>